<accession>A0A2S7U310</accession>
<name>A0A2S7U310_9BACT</name>
<dbReference type="InterPro" id="IPR017853">
    <property type="entry name" value="GH"/>
</dbReference>
<keyword evidence="4" id="KW-1185">Reference proteome</keyword>
<evidence type="ECO:0000256" key="2">
    <source>
        <dbReference type="SAM" id="SignalP"/>
    </source>
</evidence>
<protein>
    <submittedName>
        <fullName evidence="3">Uncharacterized protein</fullName>
    </submittedName>
</protein>
<sequence length="164" mass="18865">MRNIRFYSFICWLFISVGVFAQDTTTVKPEDTGKVLINPGMGWTMHFYSNVARNYGSKLEPSDTLEDFPGVSTVYLRLPWSYLEPEEGKYNWAIFRYPRTALDRKGKEDCPAHNLFGELDDLCHTEVGERRGSQGDSLPIWQRQNQRQGPVGSVLRRSDIPQEA</sequence>
<organism evidence="3 4">
    <name type="scientific">Rubritalea profundi</name>
    <dbReference type="NCBI Taxonomy" id="1658618"/>
    <lineage>
        <taxon>Bacteria</taxon>
        <taxon>Pseudomonadati</taxon>
        <taxon>Verrucomicrobiota</taxon>
        <taxon>Verrucomicrobiia</taxon>
        <taxon>Verrucomicrobiales</taxon>
        <taxon>Rubritaleaceae</taxon>
        <taxon>Rubritalea</taxon>
    </lineage>
</organism>
<dbReference type="OrthoDB" id="3966260at2"/>
<keyword evidence="2" id="KW-0732">Signal</keyword>
<evidence type="ECO:0000313" key="4">
    <source>
        <dbReference type="Proteomes" id="UP000239907"/>
    </source>
</evidence>
<evidence type="ECO:0000256" key="1">
    <source>
        <dbReference type="SAM" id="MobiDB-lite"/>
    </source>
</evidence>
<comment type="caution">
    <text evidence="3">The sequence shown here is derived from an EMBL/GenBank/DDBJ whole genome shotgun (WGS) entry which is preliminary data.</text>
</comment>
<feature type="region of interest" description="Disordered" evidence="1">
    <location>
        <begin position="129"/>
        <end position="164"/>
    </location>
</feature>
<feature type="signal peptide" evidence="2">
    <location>
        <begin position="1"/>
        <end position="21"/>
    </location>
</feature>
<dbReference type="EMBL" id="MQWA01000001">
    <property type="protein sequence ID" value="PQJ28774.1"/>
    <property type="molecule type" value="Genomic_DNA"/>
</dbReference>
<reference evidence="3 4" key="1">
    <citation type="submission" date="2016-12" db="EMBL/GenBank/DDBJ databases">
        <title>Study of bacterial adaptation to deep sea.</title>
        <authorList>
            <person name="Song J."/>
            <person name="Yoshizawa S."/>
            <person name="Kogure K."/>
        </authorList>
    </citation>
    <scope>NUCLEOTIDE SEQUENCE [LARGE SCALE GENOMIC DNA]</scope>
    <source>
        <strain evidence="3 4">SAORIC-165</strain>
    </source>
</reference>
<dbReference type="SUPFAM" id="SSF51445">
    <property type="entry name" value="(Trans)glycosidases"/>
    <property type="match status" value="1"/>
</dbReference>
<dbReference type="Proteomes" id="UP000239907">
    <property type="component" value="Unassembled WGS sequence"/>
</dbReference>
<evidence type="ECO:0000313" key="3">
    <source>
        <dbReference type="EMBL" id="PQJ28774.1"/>
    </source>
</evidence>
<dbReference type="AlphaFoldDB" id="A0A2S7U310"/>
<feature type="chain" id="PRO_5015599176" evidence="2">
    <location>
        <begin position="22"/>
        <end position="164"/>
    </location>
</feature>
<proteinExistence type="predicted"/>
<gene>
    <name evidence="3" type="ORF">BSZ32_09880</name>
</gene>